<accession>A0ABU2KRN9</accession>
<name>A0ABU2KRN9_9ACTN</name>
<proteinExistence type="predicted"/>
<comment type="caution">
    <text evidence="2">The sequence shown here is derived from an EMBL/GenBank/DDBJ whole genome shotgun (WGS) entry which is preliminary data.</text>
</comment>
<reference evidence="3" key="1">
    <citation type="submission" date="2023-07" db="EMBL/GenBank/DDBJ databases">
        <title>30 novel species of actinomycetes from the DSMZ collection.</title>
        <authorList>
            <person name="Nouioui I."/>
        </authorList>
    </citation>
    <scope>NUCLEOTIDE SEQUENCE [LARGE SCALE GENOMIC DNA]</scope>
    <source>
        <strain evidence="3">DSM 45055</strain>
    </source>
</reference>
<evidence type="ECO:0000313" key="3">
    <source>
        <dbReference type="Proteomes" id="UP001183226"/>
    </source>
</evidence>
<dbReference type="EMBL" id="JAVREK010000005">
    <property type="protein sequence ID" value="MDT0301837.1"/>
    <property type="molecule type" value="Genomic_DNA"/>
</dbReference>
<keyword evidence="3" id="KW-1185">Reference proteome</keyword>
<keyword evidence="1" id="KW-0812">Transmembrane</keyword>
<evidence type="ECO:0000313" key="2">
    <source>
        <dbReference type="EMBL" id="MDT0301837.1"/>
    </source>
</evidence>
<dbReference type="Proteomes" id="UP001183226">
    <property type="component" value="Unassembled WGS sequence"/>
</dbReference>
<feature type="transmembrane region" description="Helical" evidence="1">
    <location>
        <begin position="20"/>
        <end position="39"/>
    </location>
</feature>
<organism evidence="2 3">
    <name type="scientific">Streptomonospora wellingtoniae</name>
    <dbReference type="NCBI Taxonomy" id="3075544"/>
    <lineage>
        <taxon>Bacteria</taxon>
        <taxon>Bacillati</taxon>
        <taxon>Actinomycetota</taxon>
        <taxon>Actinomycetes</taxon>
        <taxon>Streptosporangiales</taxon>
        <taxon>Nocardiopsidaceae</taxon>
        <taxon>Streptomonospora</taxon>
    </lineage>
</organism>
<evidence type="ECO:0000256" key="1">
    <source>
        <dbReference type="SAM" id="Phobius"/>
    </source>
</evidence>
<dbReference type="RefSeq" id="WP_311544312.1">
    <property type="nucleotide sequence ID" value="NZ_JAVREK010000005.1"/>
</dbReference>
<gene>
    <name evidence="2" type="ORF">RM446_06890</name>
</gene>
<protein>
    <submittedName>
        <fullName evidence="2">Uncharacterized protein</fullName>
    </submittedName>
</protein>
<keyword evidence="1" id="KW-0472">Membrane</keyword>
<sequence length="107" mass="11590">MSDTPSTLAPIGEYISTRYWHVATIAVLAWGAAACLLLGPVPVFGEGYGDCGFLWEAGTRFPEGRCAETETDQVVYAGIAILVAGPTTASWLWRAVLQEIRSRLTRD</sequence>
<feature type="transmembrane region" description="Helical" evidence="1">
    <location>
        <begin position="74"/>
        <end position="93"/>
    </location>
</feature>
<keyword evidence="1" id="KW-1133">Transmembrane helix</keyword>